<dbReference type="InterPro" id="IPR027417">
    <property type="entry name" value="P-loop_NTPase"/>
</dbReference>
<dbReference type="PANTHER" id="PTHR46638">
    <property type="entry name" value="CORRINOID ADENOSYLTRANSFERASE"/>
    <property type="match status" value="1"/>
</dbReference>
<dbReference type="InterPro" id="IPR003724">
    <property type="entry name" value="CblAdoTrfase_CobA"/>
</dbReference>
<reference evidence="1 2" key="1">
    <citation type="submission" date="2024-11" db="EMBL/GenBank/DDBJ databases">
        <authorList>
            <person name="Heng Y.C."/>
            <person name="Lim A.C.H."/>
            <person name="Lee J.K.Y."/>
            <person name="Kittelmann S."/>
        </authorList>
    </citation>
    <scope>NUCLEOTIDE SEQUENCE [LARGE SCALE GENOMIC DNA]</scope>
    <source>
        <strain evidence="1 2">WILCCON 0114</strain>
    </source>
</reference>
<protein>
    <submittedName>
        <fullName evidence="1">Cob(I)yrinic acid a,c-diamide adenosyltransferase</fullName>
    </submittedName>
</protein>
<sequence>MNHIKEGFIEIYTGDGKGKTTAALGLGMRAAGNEMIVYMVQFLKGSETGELASIKKLEPYFKIFRFEKERDFFWNLNNEEKEELKIEIRRAYNFCMDVLKNQKCDILIMDEVMGALGNKLLSEEDILKLMESKPKNVELVLTGRNVPLNIINKADLVTEMKPIKHYFEKGVTARKGIEY</sequence>
<comment type="caution">
    <text evidence="1">The sequence shown here is derived from an EMBL/GenBank/DDBJ whole genome shotgun (WGS) entry which is preliminary data.</text>
</comment>
<dbReference type="RefSeq" id="WP_406787485.1">
    <property type="nucleotide sequence ID" value="NZ_JBJIAA010000007.1"/>
</dbReference>
<keyword evidence="2" id="KW-1185">Reference proteome</keyword>
<organism evidence="1 2">
    <name type="scientific">Clostridium neuense</name>
    <dbReference type="NCBI Taxonomy" id="1728934"/>
    <lineage>
        <taxon>Bacteria</taxon>
        <taxon>Bacillati</taxon>
        <taxon>Bacillota</taxon>
        <taxon>Clostridia</taxon>
        <taxon>Eubacteriales</taxon>
        <taxon>Clostridiaceae</taxon>
        <taxon>Clostridium</taxon>
    </lineage>
</organism>
<gene>
    <name evidence="1" type="ORF">ACJDT4_10360</name>
</gene>
<dbReference type="EMBL" id="JBJIAA010000007">
    <property type="protein sequence ID" value="MFL0250824.1"/>
    <property type="molecule type" value="Genomic_DNA"/>
</dbReference>
<dbReference type="PIRSF" id="PIRSF015617">
    <property type="entry name" value="Adensltrnsf_CobA"/>
    <property type="match status" value="1"/>
</dbReference>
<dbReference type="Pfam" id="PF02572">
    <property type="entry name" value="CobA_CobO_BtuR"/>
    <property type="match status" value="1"/>
</dbReference>
<dbReference type="SUPFAM" id="SSF52540">
    <property type="entry name" value="P-loop containing nucleoside triphosphate hydrolases"/>
    <property type="match status" value="1"/>
</dbReference>
<evidence type="ECO:0000313" key="1">
    <source>
        <dbReference type="EMBL" id="MFL0250824.1"/>
    </source>
</evidence>
<dbReference type="Proteomes" id="UP001623592">
    <property type="component" value="Unassembled WGS sequence"/>
</dbReference>
<evidence type="ECO:0000313" key="2">
    <source>
        <dbReference type="Proteomes" id="UP001623592"/>
    </source>
</evidence>
<dbReference type="PANTHER" id="PTHR46638:SF1">
    <property type="entry name" value="CORRINOID ADENOSYLTRANSFERASE"/>
    <property type="match status" value="1"/>
</dbReference>
<proteinExistence type="predicted"/>
<dbReference type="Gene3D" id="3.40.50.300">
    <property type="entry name" value="P-loop containing nucleotide triphosphate hydrolases"/>
    <property type="match status" value="1"/>
</dbReference>
<name>A0ABW8TE79_9CLOT</name>
<accession>A0ABW8TE79</accession>